<comment type="caution">
    <text evidence="15">The sequence shown here is derived from an EMBL/GenBank/DDBJ whole genome shotgun (WGS) entry which is preliminary data.</text>
</comment>
<evidence type="ECO:0000259" key="13">
    <source>
        <dbReference type="PROSITE" id="PS50227"/>
    </source>
</evidence>
<keyword evidence="6" id="KW-0297">G-protein coupled receptor</keyword>
<dbReference type="Pfam" id="PF02793">
    <property type="entry name" value="HRM"/>
    <property type="match status" value="1"/>
</dbReference>
<accession>A0AAN9GHV9</accession>
<dbReference type="InterPro" id="IPR017981">
    <property type="entry name" value="GPCR_2-like_7TM"/>
</dbReference>
<feature type="compositionally biased region" description="Polar residues" evidence="11">
    <location>
        <begin position="755"/>
        <end position="767"/>
    </location>
</feature>
<evidence type="ECO:0000256" key="7">
    <source>
        <dbReference type="ARBA" id="ARBA00023136"/>
    </source>
</evidence>
<feature type="compositionally biased region" description="Low complexity" evidence="11">
    <location>
        <begin position="826"/>
        <end position="841"/>
    </location>
</feature>
<name>A0AAN9GHV9_9CAEN</name>
<dbReference type="EMBL" id="JBAMIC010000003">
    <property type="protein sequence ID" value="KAK7109067.1"/>
    <property type="molecule type" value="Genomic_DNA"/>
</dbReference>
<dbReference type="InterPro" id="IPR036445">
    <property type="entry name" value="GPCR_2_extracell_dom_sf"/>
</dbReference>
<evidence type="ECO:0000313" key="16">
    <source>
        <dbReference type="Proteomes" id="UP001374579"/>
    </source>
</evidence>
<evidence type="ECO:0000259" key="14">
    <source>
        <dbReference type="PROSITE" id="PS50261"/>
    </source>
</evidence>
<dbReference type="InterPro" id="IPR050332">
    <property type="entry name" value="GPCR_2"/>
</dbReference>
<feature type="region of interest" description="Disordered" evidence="11">
    <location>
        <begin position="516"/>
        <end position="535"/>
    </location>
</feature>
<feature type="transmembrane region" description="Helical" evidence="12">
    <location>
        <begin position="286"/>
        <end position="307"/>
    </location>
</feature>
<evidence type="ECO:0000313" key="15">
    <source>
        <dbReference type="EMBL" id="KAK7109067.1"/>
    </source>
</evidence>
<dbReference type="GO" id="GO:0007166">
    <property type="term" value="P:cell surface receptor signaling pathway"/>
    <property type="evidence" value="ECO:0007669"/>
    <property type="project" value="InterPro"/>
</dbReference>
<feature type="transmembrane region" description="Helical" evidence="12">
    <location>
        <begin position="432"/>
        <end position="452"/>
    </location>
</feature>
<keyword evidence="5 12" id="KW-1133">Transmembrane helix</keyword>
<dbReference type="Pfam" id="PF00002">
    <property type="entry name" value="7tm_2"/>
    <property type="match status" value="1"/>
</dbReference>
<organism evidence="15 16">
    <name type="scientific">Littorina saxatilis</name>
    <dbReference type="NCBI Taxonomy" id="31220"/>
    <lineage>
        <taxon>Eukaryota</taxon>
        <taxon>Metazoa</taxon>
        <taxon>Spiralia</taxon>
        <taxon>Lophotrochozoa</taxon>
        <taxon>Mollusca</taxon>
        <taxon>Gastropoda</taxon>
        <taxon>Caenogastropoda</taxon>
        <taxon>Littorinimorpha</taxon>
        <taxon>Littorinoidea</taxon>
        <taxon>Littorinidae</taxon>
        <taxon>Littorina</taxon>
    </lineage>
</organism>
<feature type="compositionally biased region" description="Low complexity" evidence="11">
    <location>
        <begin position="721"/>
        <end position="737"/>
    </location>
</feature>
<evidence type="ECO:0000256" key="10">
    <source>
        <dbReference type="ARBA" id="ARBA00023224"/>
    </source>
</evidence>
<keyword evidence="3" id="KW-1003">Cell membrane</keyword>
<dbReference type="InterPro" id="IPR001879">
    <property type="entry name" value="GPCR_2_extracellular_dom"/>
</dbReference>
<feature type="compositionally biased region" description="Low complexity" evidence="11">
    <location>
        <begin position="558"/>
        <end position="569"/>
    </location>
</feature>
<evidence type="ECO:0000256" key="6">
    <source>
        <dbReference type="ARBA" id="ARBA00023040"/>
    </source>
</evidence>
<sequence>MKECRDRLGVFPQPLFTLHACAKCLDYLLPDGTGAFEVFNNRFNGLALLRSNISKDIVWAEPRNRTAMGLVCDTLKSEDCVDWTTCCESAEECCQKQVNLTFLSTTTAEVGCSPNSDDSSNDRGQCPMTWDGYSCVDKTPAGQTAVIQCPAFIKRFSSDISGSASRQCWPNASWFVNDAGLEWTNYDSCHKTQDNQTILNLKLAFKGVSLALLVPSIAIFLIFRQLRSQLRVKIHINLFLSLILTALFSLLWEAIVSRDLLHTGQTDYFIETHQAACKFLNITSRWLLMATFFWMFCEGFYLTWLMLQSFKHLSSMLGFCLFGWGVPVIFCIIYIIVRVTVDEDGQCWLTSAGHLEWIIDGPTVACIGMNLLFLVAIMRVMVRQLQSHNEEQSVVRRSLRALVILIPLFGLQQFCILYRPDPSHSGFYVYEVASAAIINLQGAVVALIFCFFNGEVQGHLKDVYRRLQYKLGVRRHQSRQSMSVTSSIQPRLSRPSLASIDTVASVVLAPVHLTTTSSNSNGASDGRDESSDGGSWRIRIATLQDSIAEHERESDETSSMNNSDMNASSVTDEIVSPSETHLSVQNDCVPDSKCTVDSFRSGKEAAHVGDETEPGTKDGKCCGGQMTTKKKQWSVFSKVLCKASKFNSRKTKDRTFEGGSISKVGSAHSATCNPDIVVSKDGEVMSHHALPQYKANTSSDILKGVLHHNKNTRVCLQIQGTDNTDNFSENDNSSFASADDRSSSKGSVDGDDADTSNLVQTTFSNADGDTDVMLRHSSNSNRAHDVHHKSGHHSFAVSLRPVHDSHKRVHHTTSSANDDTRQLCDASSLQASSSTASFSSSNTVAPSESERSIMTETEDSGSVSVPVGEDMTSQHCERKQGRHGFYFVNHAFKAN</sequence>
<evidence type="ECO:0000256" key="5">
    <source>
        <dbReference type="ARBA" id="ARBA00022989"/>
    </source>
</evidence>
<dbReference type="PROSITE" id="PS50261">
    <property type="entry name" value="G_PROTEIN_RECEP_F2_4"/>
    <property type="match status" value="1"/>
</dbReference>
<dbReference type="InterPro" id="IPR017983">
    <property type="entry name" value="GPCR_2_secretin-like_CS"/>
</dbReference>
<dbReference type="PROSITE" id="PS50227">
    <property type="entry name" value="G_PROTEIN_RECEP_F2_3"/>
    <property type="match status" value="1"/>
</dbReference>
<protein>
    <recommendedName>
        <fullName evidence="17">Calcitonin gene-related peptide type 1 receptor</fullName>
    </recommendedName>
</protein>
<feature type="region of interest" description="Disordered" evidence="11">
    <location>
        <begin position="547"/>
        <end position="584"/>
    </location>
</feature>
<reference evidence="15 16" key="1">
    <citation type="submission" date="2024-02" db="EMBL/GenBank/DDBJ databases">
        <title>Chromosome-scale genome assembly of the rough periwinkle Littorina saxatilis.</title>
        <authorList>
            <person name="De Jode A."/>
            <person name="Faria R."/>
            <person name="Formenti G."/>
            <person name="Sims Y."/>
            <person name="Smith T.P."/>
            <person name="Tracey A."/>
            <person name="Wood J.M.D."/>
            <person name="Zagrodzka Z.B."/>
            <person name="Johannesson K."/>
            <person name="Butlin R.K."/>
            <person name="Leder E.H."/>
        </authorList>
    </citation>
    <scope>NUCLEOTIDE SEQUENCE [LARGE SCALE GENOMIC DNA]</scope>
    <source>
        <strain evidence="15">Snail1</strain>
        <tissue evidence="15">Muscle</tissue>
    </source>
</reference>
<evidence type="ECO:0000256" key="9">
    <source>
        <dbReference type="ARBA" id="ARBA00023180"/>
    </source>
</evidence>
<dbReference type="Proteomes" id="UP001374579">
    <property type="component" value="Unassembled WGS sequence"/>
</dbReference>
<dbReference type="PRINTS" id="PR00249">
    <property type="entry name" value="GPCRSECRETIN"/>
</dbReference>
<comment type="subcellular location">
    <subcellularLocation>
        <location evidence="1">Cell membrane</location>
        <topology evidence="1">Multi-pass membrane protein</topology>
    </subcellularLocation>
</comment>
<evidence type="ECO:0000256" key="8">
    <source>
        <dbReference type="ARBA" id="ARBA00023170"/>
    </source>
</evidence>
<comment type="similarity">
    <text evidence="2">Belongs to the G-protein coupled receptor 2 family.</text>
</comment>
<evidence type="ECO:0000256" key="12">
    <source>
        <dbReference type="SAM" id="Phobius"/>
    </source>
</evidence>
<feature type="transmembrane region" description="Helical" evidence="12">
    <location>
        <begin position="235"/>
        <end position="255"/>
    </location>
</feature>
<feature type="domain" description="G-protein coupled receptors family 2 profile 2" evidence="14">
    <location>
        <begin position="198"/>
        <end position="453"/>
    </location>
</feature>
<dbReference type="Gene3D" id="4.10.1240.10">
    <property type="entry name" value="GPCR, family 2, extracellular hormone receptor domain"/>
    <property type="match status" value="1"/>
</dbReference>
<keyword evidence="7 12" id="KW-0472">Membrane</keyword>
<keyword evidence="4 12" id="KW-0812">Transmembrane</keyword>
<keyword evidence="8" id="KW-0675">Receptor</keyword>
<dbReference type="PROSITE" id="PS00650">
    <property type="entry name" value="G_PROTEIN_RECEP_F2_2"/>
    <property type="match status" value="1"/>
</dbReference>
<dbReference type="GO" id="GO:0007188">
    <property type="term" value="P:adenylate cyclase-modulating G protein-coupled receptor signaling pathway"/>
    <property type="evidence" value="ECO:0007669"/>
    <property type="project" value="TreeGrafter"/>
</dbReference>
<evidence type="ECO:0000256" key="4">
    <source>
        <dbReference type="ARBA" id="ARBA00022692"/>
    </source>
</evidence>
<feature type="region of interest" description="Disordered" evidence="11">
    <location>
        <begin position="801"/>
        <end position="868"/>
    </location>
</feature>
<gene>
    <name evidence="15" type="ORF">V1264_013179</name>
</gene>
<proteinExistence type="inferred from homology"/>
<keyword evidence="9" id="KW-0325">Glycoprotein</keyword>
<feature type="transmembrane region" description="Helical" evidence="12">
    <location>
        <begin position="203"/>
        <end position="223"/>
    </location>
</feature>
<dbReference type="GO" id="GO:0008528">
    <property type="term" value="F:G protein-coupled peptide receptor activity"/>
    <property type="evidence" value="ECO:0007669"/>
    <property type="project" value="TreeGrafter"/>
</dbReference>
<feature type="transmembrane region" description="Helical" evidence="12">
    <location>
        <begin position="319"/>
        <end position="337"/>
    </location>
</feature>
<keyword evidence="16" id="KW-1185">Reference proteome</keyword>
<evidence type="ECO:0000256" key="2">
    <source>
        <dbReference type="ARBA" id="ARBA00005314"/>
    </source>
</evidence>
<dbReference type="AlphaFoldDB" id="A0AAN9GHV9"/>
<dbReference type="Gene3D" id="1.20.1070.10">
    <property type="entry name" value="Rhodopsin 7-helix transmembrane proteins"/>
    <property type="match status" value="1"/>
</dbReference>
<evidence type="ECO:0008006" key="17">
    <source>
        <dbReference type="Google" id="ProtNLM"/>
    </source>
</evidence>
<feature type="region of interest" description="Disordered" evidence="11">
    <location>
        <begin position="721"/>
        <end position="775"/>
    </location>
</feature>
<dbReference type="SUPFAM" id="SSF111418">
    <property type="entry name" value="Hormone receptor domain"/>
    <property type="match status" value="1"/>
</dbReference>
<dbReference type="InterPro" id="IPR000832">
    <property type="entry name" value="GPCR_2_secretin-like"/>
</dbReference>
<dbReference type="SMART" id="SM00008">
    <property type="entry name" value="HormR"/>
    <property type="match status" value="1"/>
</dbReference>
<evidence type="ECO:0000256" key="1">
    <source>
        <dbReference type="ARBA" id="ARBA00004651"/>
    </source>
</evidence>
<evidence type="ECO:0000256" key="11">
    <source>
        <dbReference type="SAM" id="MobiDB-lite"/>
    </source>
</evidence>
<feature type="transmembrane region" description="Helical" evidence="12">
    <location>
        <begin position="357"/>
        <end position="378"/>
    </location>
</feature>
<feature type="transmembrane region" description="Helical" evidence="12">
    <location>
        <begin position="399"/>
        <end position="420"/>
    </location>
</feature>
<feature type="domain" description="G-protein coupled receptors family 2 profile 1" evidence="13">
    <location>
        <begin position="93"/>
        <end position="193"/>
    </location>
</feature>
<dbReference type="PANTHER" id="PTHR45620">
    <property type="entry name" value="PDF RECEPTOR-LIKE PROTEIN-RELATED"/>
    <property type="match status" value="1"/>
</dbReference>
<dbReference type="SUPFAM" id="SSF81321">
    <property type="entry name" value="Family A G protein-coupled receptor-like"/>
    <property type="match status" value="1"/>
</dbReference>
<dbReference type="GO" id="GO:0005886">
    <property type="term" value="C:plasma membrane"/>
    <property type="evidence" value="ECO:0007669"/>
    <property type="project" value="UniProtKB-SubCell"/>
</dbReference>
<dbReference type="CDD" id="cd15041">
    <property type="entry name" value="7tmB1_hormone_R"/>
    <property type="match status" value="1"/>
</dbReference>
<keyword evidence="10" id="KW-0807">Transducer</keyword>
<feature type="compositionally biased region" description="Polar residues" evidence="11">
    <location>
        <begin position="854"/>
        <end position="863"/>
    </location>
</feature>
<evidence type="ECO:0000256" key="3">
    <source>
        <dbReference type="ARBA" id="ARBA00022475"/>
    </source>
</evidence>
<dbReference type="PANTHER" id="PTHR45620:SF42">
    <property type="entry name" value="G-PROTEIN COUPLED RECEPTOR SEB-2"/>
    <property type="match status" value="1"/>
</dbReference>